<evidence type="ECO:0000256" key="11">
    <source>
        <dbReference type="PROSITE-ProRule" id="PRU00261"/>
    </source>
</evidence>
<evidence type="ECO:0000259" key="15">
    <source>
        <dbReference type="PROSITE" id="PS51910"/>
    </source>
</evidence>
<evidence type="ECO:0000256" key="4">
    <source>
        <dbReference type="ARBA" id="ARBA00022669"/>
    </source>
</evidence>
<dbReference type="PANTHER" id="PTHR47700">
    <property type="entry name" value="V CHITINASE, PUTATIVE (AFU_ORTHOLOGUE AFUA_6G13720)-RELATED"/>
    <property type="match status" value="1"/>
</dbReference>
<evidence type="ECO:0000256" key="8">
    <source>
        <dbReference type="ARBA" id="ARBA00023277"/>
    </source>
</evidence>
<dbReference type="InterPro" id="IPR029070">
    <property type="entry name" value="Chitinase_insertion_sf"/>
</dbReference>
<dbReference type="SUPFAM" id="SSF57016">
    <property type="entry name" value="Plant lectins/antimicrobial peptides"/>
    <property type="match status" value="1"/>
</dbReference>
<dbReference type="Gene3D" id="3.30.60.10">
    <property type="entry name" value="Endochitinase-like"/>
    <property type="match status" value="1"/>
</dbReference>
<dbReference type="InterPro" id="IPR053214">
    <property type="entry name" value="LysM12-like"/>
</dbReference>
<comment type="similarity">
    <text evidence="2">Belongs to the glycosyl hydrolase 18 family. Chitinase class V subfamily.</text>
</comment>
<evidence type="ECO:0000256" key="5">
    <source>
        <dbReference type="ARBA" id="ARBA00022801"/>
    </source>
</evidence>
<comment type="catalytic activity">
    <reaction evidence="1">
        <text>Random endo-hydrolysis of N-acetyl-beta-D-glucosaminide (1-&gt;4)-beta-linkages in chitin and chitodextrins.</text>
        <dbReference type="EC" id="3.2.1.14"/>
    </reaction>
</comment>
<dbReference type="Proteomes" id="UP001610446">
    <property type="component" value="Unassembled WGS sequence"/>
</dbReference>
<dbReference type="Pfam" id="PF00704">
    <property type="entry name" value="Glyco_hydro_18"/>
    <property type="match status" value="1"/>
</dbReference>
<comment type="caution">
    <text evidence="11">Lacks conserved residue(s) required for the propagation of feature annotation.</text>
</comment>
<dbReference type="SMART" id="SM00636">
    <property type="entry name" value="Glyco_18"/>
    <property type="match status" value="1"/>
</dbReference>
<evidence type="ECO:0000256" key="1">
    <source>
        <dbReference type="ARBA" id="ARBA00000822"/>
    </source>
</evidence>
<dbReference type="PANTHER" id="PTHR47700:SF2">
    <property type="entry name" value="CHITINASE"/>
    <property type="match status" value="1"/>
</dbReference>
<dbReference type="InterPro" id="IPR017853">
    <property type="entry name" value="GH"/>
</dbReference>
<feature type="domain" description="GH18" evidence="15">
    <location>
        <begin position="124"/>
        <end position="481"/>
    </location>
</feature>
<protein>
    <recommendedName>
        <fullName evidence="3">chitinase</fullName>
        <ecNumber evidence="3">3.2.1.14</ecNumber>
    </recommendedName>
</protein>
<keyword evidence="10" id="KW-0624">Polysaccharide degradation</keyword>
<proteinExistence type="inferred from homology"/>
<reference evidence="16 17" key="1">
    <citation type="submission" date="2024-07" db="EMBL/GenBank/DDBJ databases">
        <title>Section-level genome sequencing and comparative genomics of Aspergillus sections Usti and Cavernicolus.</title>
        <authorList>
            <consortium name="Lawrence Berkeley National Laboratory"/>
            <person name="Nybo J.L."/>
            <person name="Vesth T.C."/>
            <person name="Theobald S."/>
            <person name="Frisvad J.C."/>
            <person name="Larsen T.O."/>
            <person name="Kjaerboelling I."/>
            <person name="Rothschild-Mancinelli K."/>
            <person name="Lyhne E.K."/>
            <person name="Kogle M.E."/>
            <person name="Barry K."/>
            <person name="Clum A."/>
            <person name="Na H."/>
            <person name="Ledsgaard L."/>
            <person name="Lin J."/>
            <person name="Lipzen A."/>
            <person name="Kuo A."/>
            <person name="Riley R."/>
            <person name="Mondo S."/>
            <person name="Labutti K."/>
            <person name="Haridas S."/>
            <person name="Pangalinan J."/>
            <person name="Salamov A.A."/>
            <person name="Simmons B.A."/>
            <person name="Magnuson J.K."/>
            <person name="Chen J."/>
            <person name="Drula E."/>
            <person name="Henrissat B."/>
            <person name="Wiebenga A."/>
            <person name="Lubbers R.J."/>
            <person name="Gomes A.C."/>
            <person name="Makela M.R."/>
            <person name="Stajich J."/>
            <person name="Grigoriev I.V."/>
            <person name="Mortensen U.H."/>
            <person name="De Vries R.P."/>
            <person name="Baker S.E."/>
            <person name="Andersen M.R."/>
        </authorList>
    </citation>
    <scope>NUCLEOTIDE SEQUENCE [LARGE SCALE GENOMIC DNA]</scope>
    <source>
        <strain evidence="16 17">CBS 123904</strain>
    </source>
</reference>
<keyword evidence="11" id="KW-1015">Disulfide bond</keyword>
<evidence type="ECO:0000256" key="7">
    <source>
        <dbReference type="ARBA" id="ARBA00023026"/>
    </source>
</evidence>
<dbReference type="InterPro" id="IPR001002">
    <property type="entry name" value="Chitin-bd_1"/>
</dbReference>
<evidence type="ECO:0000256" key="13">
    <source>
        <dbReference type="SAM" id="SignalP"/>
    </source>
</evidence>
<dbReference type="PROSITE" id="PS51910">
    <property type="entry name" value="GH18_2"/>
    <property type="match status" value="1"/>
</dbReference>
<keyword evidence="9 12" id="KW-0326">Glycosidase</keyword>
<feature type="disulfide bond" evidence="11">
    <location>
        <begin position="62"/>
        <end position="66"/>
    </location>
</feature>
<dbReference type="InterPro" id="IPR036861">
    <property type="entry name" value="Endochitinase-like_sf"/>
</dbReference>
<keyword evidence="8" id="KW-0119">Carbohydrate metabolism</keyword>
<dbReference type="EMBL" id="JBFXLU010000164">
    <property type="protein sequence ID" value="KAL2837233.1"/>
    <property type="molecule type" value="Genomic_DNA"/>
</dbReference>
<accession>A0ABR4JAY6</accession>
<organism evidence="16 17">
    <name type="scientific">Aspergillus pseudoustus</name>
    <dbReference type="NCBI Taxonomy" id="1810923"/>
    <lineage>
        <taxon>Eukaryota</taxon>
        <taxon>Fungi</taxon>
        <taxon>Dikarya</taxon>
        <taxon>Ascomycota</taxon>
        <taxon>Pezizomycotina</taxon>
        <taxon>Eurotiomycetes</taxon>
        <taxon>Eurotiomycetidae</taxon>
        <taxon>Eurotiales</taxon>
        <taxon>Aspergillaceae</taxon>
        <taxon>Aspergillus</taxon>
        <taxon>Aspergillus subgen. Nidulantes</taxon>
    </lineage>
</organism>
<evidence type="ECO:0000256" key="6">
    <source>
        <dbReference type="ARBA" id="ARBA00023024"/>
    </source>
</evidence>
<keyword evidence="5 12" id="KW-0378">Hydrolase</keyword>
<evidence type="ECO:0000313" key="16">
    <source>
        <dbReference type="EMBL" id="KAL2837233.1"/>
    </source>
</evidence>
<comment type="caution">
    <text evidence="16">The sequence shown here is derived from an EMBL/GenBank/DDBJ whole genome shotgun (WGS) entry which is preliminary data.</text>
</comment>
<dbReference type="CDD" id="cd06922">
    <property type="entry name" value="ChtBD1_GH18_1"/>
    <property type="match status" value="1"/>
</dbReference>
<evidence type="ECO:0000256" key="2">
    <source>
        <dbReference type="ARBA" id="ARBA00008682"/>
    </source>
</evidence>
<name>A0ABR4JAY6_9EURO</name>
<feature type="domain" description="Chitin-binding type-1" evidence="14">
    <location>
        <begin position="27"/>
        <end position="68"/>
    </location>
</feature>
<gene>
    <name evidence="16" type="ORF">BJY01DRAFT_251555</name>
</gene>
<dbReference type="Gene3D" id="3.20.20.80">
    <property type="entry name" value="Glycosidases"/>
    <property type="match status" value="1"/>
</dbReference>
<dbReference type="InterPro" id="IPR011583">
    <property type="entry name" value="Chitinase_II/V-like_cat"/>
</dbReference>
<evidence type="ECO:0000256" key="9">
    <source>
        <dbReference type="ARBA" id="ARBA00023295"/>
    </source>
</evidence>
<dbReference type="CDD" id="cd00035">
    <property type="entry name" value="ChtBD1"/>
    <property type="match status" value="1"/>
</dbReference>
<evidence type="ECO:0000256" key="3">
    <source>
        <dbReference type="ARBA" id="ARBA00012729"/>
    </source>
</evidence>
<sequence>MRALMFSPGILPGLLLFSLQPWHIAEAQETGTCSPTQDCTSGCCSTSGFCGFGPDFCGEGNCTSTCDAKAECGPYAETSYNCPLNVCCSKWGFCGTTNDFCGDGCVTGCGNIKQQSCSGSSSDAKIIGYYESWAYKRKCNAWAPENIDAGVWTHLNYAFALIGSDHRISSMNSFDEELYTRFTSLKRQSSALHVYISVGGWDAGGESFSAMVSTSANRATFIQSAISFMSTYGFDGIDIDWEYPAADDRGGVPADTANLVTFLKELKDACGKTYGVTVTLPSSYWYLKGFDLAGMEPHVDWFNFMSYDIHGTWDGNSPWTKSVVQPHTNLTEISEGLDLLWRNDIDPGKVVLGEAFYGRSFTLADPSCTKPGCPFEENDDESGGDPGKCTDTRGILSNAEIQEIIKEHALTPILDEETAVKYIVWNVDQWVSYDDSETLELKRQFANEKCLGGRMVWAIDLDDNTSKESTVNFNTGALVSLGDKVSVNPAFALGKLGAINLQNSVPLLSYWTECAANPTCAAGYYAWTFGHGKVYDADRGAYTADGCHGGGKGFNCALCVQSDVTGYGCQWYGKPKGCGQTCPFGTMLVGQNTHIGGAKTGCKSGHFSSYCCEAIVANGDSATCASTNANNLLTGGQGVFSPVVARYKDDPSLEIDLLFVCFMAFLGMAALTGARRAVLNIIAGHYDRYGGFVPINNRAYPSATEKPCTATVTERTETTIVRSPAKTVVCNGNRYPQPCAHYSSVMSRKGYQTFPCPRKTGNRKVPAIWTDQHHPDWRKWVPNFPAALGENKCNRDEFPPIAFMEAVGSPYQQYIRWVPASHNKGAGQYWNRLCGSYDKETKTEGGPIDASTCTEIISTIFTVDAMVMNFDQVYGDILEDNPCLPIPLTDDPGFALLTYDPWYEDDDNDTHSPEDYMKSPWKNLVSSAGQTVPRKQPAKRWGEEGIDTARVLDLLTNLPSSEYIPTLPVDFDPKNLVVDEGNSSRRATPEELFESLGLIKCTSPNCEEERRALGQFASPTLSTTQHAEATPTSIFPVDTIAPLPQPTETGSFHHHHYTLRGH</sequence>
<dbReference type="PROSITE" id="PS01095">
    <property type="entry name" value="GH18_1"/>
    <property type="match status" value="1"/>
</dbReference>
<dbReference type="PROSITE" id="PS00026">
    <property type="entry name" value="CHIT_BIND_I_1"/>
    <property type="match status" value="1"/>
</dbReference>
<evidence type="ECO:0000256" key="12">
    <source>
        <dbReference type="RuleBase" id="RU000489"/>
    </source>
</evidence>
<dbReference type="PROSITE" id="PS50941">
    <property type="entry name" value="CHIT_BIND_I_2"/>
    <property type="match status" value="2"/>
</dbReference>
<evidence type="ECO:0000313" key="17">
    <source>
        <dbReference type="Proteomes" id="UP001610446"/>
    </source>
</evidence>
<dbReference type="Pfam" id="PF00187">
    <property type="entry name" value="Chitin_bind_1"/>
    <property type="match status" value="1"/>
</dbReference>
<feature type="disulfide bond" evidence="11">
    <location>
        <begin position="105"/>
        <end position="109"/>
    </location>
</feature>
<feature type="chain" id="PRO_5045084539" description="chitinase" evidence="13">
    <location>
        <begin position="28"/>
        <end position="1062"/>
    </location>
</feature>
<keyword evidence="6" id="KW-0146">Chitin degradation</keyword>
<dbReference type="SUPFAM" id="SSF51445">
    <property type="entry name" value="(Trans)glycosidases"/>
    <property type="match status" value="1"/>
</dbReference>
<evidence type="ECO:0000256" key="10">
    <source>
        <dbReference type="ARBA" id="ARBA00023326"/>
    </source>
</evidence>
<feature type="domain" description="Chitin-binding type-1" evidence="14">
    <location>
        <begin position="69"/>
        <end position="111"/>
    </location>
</feature>
<feature type="signal peptide" evidence="13">
    <location>
        <begin position="1"/>
        <end position="27"/>
    </location>
</feature>
<dbReference type="InterPro" id="IPR001223">
    <property type="entry name" value="Glyco_hydro18_cat"/>
</dbReference>
<dbReference type="InterPro" id="IPR018371">
    <property type="entry name" value="Chitin-binding_1_CS"/>
</dbReference>
<dbReference type="SMART" id="SM00270">
    <property type="entry name" value="ChtBD1"/>
    <property type="match status" value="2"/>
</dbReference>
<evidence type="ECO:0000259" key="14">
    <source>
        <dbReference type="PROSITE" id="PS50941"/>
    </source>
</evidence>
<dbReference type="Gene3D" id="3.10.50.10">
    <property type="match status" value="1"/>
</dbReference>
<dbReference type="SUPFAM" id="SSF54556">
    <property type="entry name" value="Chitinase insertion domain"/>
    <property type="match status" value="1"/>
</dbReference>
<feature type="disulfide bond" evidence="11">
    <location>
        <begin position="87"/>
        <end position="101"/>
    </location>
</feature>
<feature type="disulfide bond" evidence="11">
    <location>
        <begin position="82"/>
        <end position="94"/>
    </location>
</feature>
<keyword evidence="17" id="KW-1185">Reference proteome</keyword>
<keyword evidence="7" id="KW-0843">Virulence</keyword>
<dbReference type="InterPro" id="IPR001579">
    <property type="entry name" value="Glyco_hydro_18_chit_AS"/>
</dbReference>
<keyword evidence="13" id="KW-0732">Signal</keyword>
<dbReference type="EC" id="3.2.1.14" evidence="3"/>
<feature type="disulfide bond" evidence="11">
    <location>
        <begin position="43"/>
        <end position="57"/>
    </location>
</feature>
<keyword evidence="4 11" id="KW-0147">Chitin-binding</keyword>